<evidence type="ECO:0000313" key="1">
    <source>
        <dbReference type="EMBL" id="KIM51518.1"/>
    </source>
</evidence>
<accession>A0A0C2YP77</accession>
<sequence>MIDGKRPSRDRSGALADKVTSMPRNVIGSHWGDRWMWQKLRGCRQLCSGVSSTWRRRMRRRRAFIVFAGARLLSRV</sequence>
<gene>
    <name evidence="1" type="ORF">SCLCIDRAFT_1167561</name>
</gene>
<dbReference type="Proteomes" id="UP000053989">
    <property type="component" value="Unassembled WGS sequence"/>
</dbReference>
<organism evidence="1 2">
    <name type="scientific">Scleroderma citrinum Foug A</name>
    <dbReference type="NCBI Taxonomy" id="1036808"/>
    <lineage>
        <taxon>Eukaryota</taxon>
        <taxon>Fungi</taxon>
        <taxon>Dikarya</taxon>
        <taxon>Basidiomycota</taxon>
        <taxon>Agaricomycotina</taxon>
        <taxon>Agaricomycetes</taxon>
        <taxon>Agaricomycetidae</taxon>
        <taxon>Boletales</taxon>
        <taxon>Sclerodermatineae</taxon>
        <taxon>Sclerodermataceae</taxon>
        <taxon>Scleroderma</taxon>
    </lineage>
</organism>
<dbReference type="AlphaFoldDB" id="A0A0C2YP77"/>
<name>A0A0C2YP77_9AGAM</name>
<protein>
    <submittedName>
        <fullName evidence="1">Uncharacterized protein</fullName>
    </submittedName>
</protein>
<dbReference type="InParanoid" id="A0A0C2YP77"/>
<dbReference type="EMBL" id="KN822253">
    <property type="protein sequence ID" value="KIM51518.1"/>
    <property type="molecule type" value="Genomic_DNA"/>
</dbReference>
<reference evidence="1 2" key="1">
    <citation type="submission" date="2014-04" db="EMBL/GenBank/DDBJ databases">
        <authorList>
            <consortium name="DOE Joint Genome Institute"/>
            <person name="Kuo A."/>
            <person name="Kohler A."/>
            <person name="Nagy L.G."/>
            <person name="Floudas D."/>
            <person name="Copeland A."/>
            <person name="Barry K.W."/>
            <person name="Cichocki N."/>
            <person name="Veneault-Fourrey C."/>
            <person name="LaButti K."/>
            <person name="Lindquist E.A."/>
            <person name="Lipzen A."/>
            <person name="Lundell T."/>
            <person name="Morin E."/>
            <person name="Murat C."/>
            <person name="Sun H."/>
            <person name="Tunlid A."/>
            <person name="Henrissat B."/>
            <person name="Grigoriev I.V."/>
            <person name="Hibbett D.S."/>
            <person name="Martin F."/>
            <person name="Nordberg H.P."/>
            <person name="Cantor M.N."/>
            <person name="Hua S.X."/>
        </authorList>
    </citation>
    <scope>NUCLEOTIDE SEQUENCE [LARGE SCALE GENOMIC DNA]</scope>
    <source>
        <strain evidence="1 2">Foug A</strain>
    </source>
</reference>
<evidence type="ECO:0000313" key="2">
    <source>
        <dbReference type="Proteomes" id="UP000053989"/>
    </source>
</evidence>
<reference evidence="2" key="2">
    <citation type="submission" date="2015-01" db="EMBL/GenBank/DDBJ databases">
        <title>Evolutionary Origins and Diversification of the Mycorrhizal Mutualists.</title>
        <authorList>
            <consortium name="DOE Joint Genome Institute"/>
            <consortium name="Mycorrhizal Genomics Consortium"/>
            <person name="Kohler A."/>
            <person name="Kuo A."/>
            <person name="Nagy L.G."/>
            <person name="Floudas D."/>
            <person name="Copeland A."/>
            <person name="Barry K.W."/>
            <person name="Cichocki N."/>
            <person name="Veneault-Fourrey C."/>
            <person name="LaButti K."/>
            <person name="Lindquist E.A."/>
            <person name="Lipzen A."/>
            <person name="Lundell T."/>
            <person name="Morin E."/>
            <person name="Murat C."/>
            <person name="Riley R."/>
            <person name="Ohm R."/>
            <person name="Sun H."/>
            <person name="Tunlid A."/>
            <person name="Henrissat B."/>
            <person name="Grigoriev I.V."/>
            <person name="Hibbett D.S."/>
            <person name="Martin F."/>
        </authorList>
    </citation>
    <scope>NUCLEOTIDE SEQUENCE [LARGE SCALE GENOMIC DNA]</scope>
    <source>
        <strain evidence="2">Foug A</strain>
    </source>
</reference>
<keyword evidence="2" id="KW-1185">Reference proteome</keyword>
<proteinExistence type="predicted"/>
<dbReference type="HOGENOM" id="CLU_2655902_0_0_1"/>